<keyword evidence="1" id="KW-1185">Reference proteome</keyword>
<protein>
    <submittedName>
        <fullName evidence="2">Uncharacterized protein</fullName>
    </submittedName>
</protein>
<evidence type="ECO:0000313" key="1">
    <source>
        <dbReference type="Proteomes" id="UP000887575"/>
    </source>
</evidence>
<reference evidence="2" key="1">
    <citation type="submission" date="2024-02" db="UniProtKB">
        <authorList>
            <consortium name="WormBaseParasite"/>
        </authorList>
    </citation>
    <scope>IDENTIFICATION</scope>
</reference>
<proteinExistence type="predicted"/>
<name>A0AAF3F6P0_9BILA</name>
<dbReference type="AlphaFoldDB" id="A0AAF3F6P0"/>
<sequence>MLVAGTNGDLPMTNELYFNSKVPGIYINILDLTGIRVRASLNEDCVAPWTSGAERMRLDNFFGAPGVGISSKPSPTTRRVILQRYSKHPRGLPISKKILSVPDAEKPHMFAEGTNALVLYFVKSPFEVQAKGSYKRISADSKQVLIDLIEKNPMLSTERIHELMTRELDGQSVPDLKRIQFQQKKYLKTIMNPGNSKYPWKQLCDCPFGTHGINYEAPLKSKTTRGKQNIYLERIAECVMDVNRVGLKELCNCPDGTHGPNYELPLKSKHFGRRNLYLNRMFLTRGEKRICIRCPNVSYSRNSGRCYEHIWTHYLMRHCDVLEEFLKEEKKRLQQGTPSTEIPQRIQPIEERDQLFLANHQSSSLQMDNFASPINPAPISPIAFTNYHHSSKINVFEDAPDQENDEPSSSSLSHSPLNALLMQTSSLTNRMVQSPQPGTEYEIFEEKIPSYYMDLARGVSVKQALSTHRKVPETGQLFTGAQKLVLDGIVKTLNELLLKSDNNGFNGEETPINVLQLFPDIKPTSGNGF</sequence>
<dbReference type="WBParaSite" id="MBELARI_LOCUS2452">
    <property type="protein sequence ID" value="MBELARI_LOCUS2452"/>
    <property type="gene ID" value="MBELARI_LOCUS2452"/>
</dbReference>
<evidence type="ECO:0000313" key="2">
    <source>
        <dbReference type="WBParaSite" id="MBELARI_LOCUS2452"/>
    </source>
</evidence>
<accession>A0AAF3F6P0</accession>
<dbReference type="Proteomes" id="UP000887575">
    <property type="component" value="Unassembled WGS sequence"/>
</dbReference>
<organism evidence="1 2">
    <name type="scientific">Mesorhabditis belari</name>
    <dbReference type="NCBI Taxonomy" id="2138241"/>
    <lineage>
        <taxon>Eukaryota</taxon>
        <taxon>Metazoa</taxon>
        <taxon>Ecdysozoa</taxon>
        <taxon>Nematoda</taxon>
        <taxon>Chromadorea</taxon>
        <taxon>Rhabditida</taxon>
        <taxon>Rhabditina</taxon>
        <taxon>Rhabditomorpha</taxon>
        <taxon>Rhabditoidea</taxon>
        <taxon>Rhabditidae</taxon>
        <taxon>Mesorhabditinae</taxon>
        <taxon>Mesorhabditis</taxon>
    </lineage>
</organism>